<comment type="caution">
    <text evidence="3">The sequence shown here is derived from an EMBL/GenBank/DDBJ whole genome shotgun (WGS) entry which is preliminary data.</text>
</comment>
<dbReference type="RefSeq" id="WP_007000922.1">
    <property type="nucleotide sequence ID" value="NZ_JH992955.1"/>
</dbReference>
<accession>K9EHN8</accession>
<dbReference type="EMBL" id="AGWL01000003">
    <property type="protein sequence ID" value="EKU95351.1"/>
    <property type="molecule type" value="Genomic_DNA"/>
</dbReference>
<dbReference type="PATRIC" id="fig|883066.3.peg.736"/>
<evidence type="ECO:0000256" key="1">
    <source>
        <dbReference type="SAM" id="MobiDB-lite"/>
    </source>
</evidence>
<organism evidence="3 4">
    <name type="scientific">Actinobaculum massiliense ACS-171-V-Col2</name>
    <dbReference type="NCBI Taxonomy" id="883066"/>
    <lineage>
        <taxon>Bacteria</taxon>
        <taxon>Bacillati</taxon>
        <taxon>Actinomycetota</taxon>
        <taxon>Actinomycetes</taxon>
        <taxon>Actinomycetales</taxon>
        <taxon>Actinomycetaceae</taxon>
        <taxon>Actinobaculum</taxon>
    </lineage>
</organism>
<evidence type="ECO:0000313" key="3">
    <source>
        <dbReference type="EMBL" id="EKU95351.1"/>
    </source>
</evidence>
<dbReference type="GO" id="GO:0010181">
    <property type="term" value="F:FMN binding"/>
    <property type="evidence" value="ECO:0007669"/>
    <property type="project" value="InterPro"/>
</dbReference>
<protein>
    <recommendedName>
        <fullName evidence="2">Flavodoxin-like domain-containing protein</fullName>
    </recommendedName>
</protein>
<dbReference type="InterPro" id="IPR008254">
    <property type="entry name" value="Flavodoxin/NO_synth"/>
</dbReference>
<evidence type="ECO:0000313" key="4">
    <source>
        <dbReference type="Proteomes" id="UP000009888"/>
    </source>
</evidence>
<dbReference type="AlphaFoldDB" id="K9EHN8"/>
<dbReference type="Proteomes" id="UP000009888">
    <property type="component" value="Unassembled WGS sequence"/>
</dbReference>
<feature type="domain" description="Flavodoxin-like" evidence="2">
    <location>
        <begin position="141"/>
        <end position="188"/>
    </location>
</feature>
<evidence type="ECO:0000259" key="2">
    <source>
        <dbReference type="Pfam" id="PF12682"/>
    </source>
</evidence>
<dbReference type="eggNOG" id="COG0716">
    <property type="taxonomic scope" value="Bacteria"/>
</dbReference>
<dbReference type="STRING" id="202789.GCA_001457435_01415"/>
<dbReference type="HOGENOM" id="CLU_1163919_0_0_11"/>
<proteinExistence type="predicted"/>
<dbReference type="PANTHER" id="PTHR39201">
    <property type="entry name" value="EXPORTED PROTEIN-RELATED"/>
    <property type="match status" value="1"/>
</dbReference>
<feature type="region of interest" description="Disordered" evidence="1">
    <location>
        <begin position="1"/>
        <end position="20"/>
    </location>
</feature>
<keyword evidence="4" id="KW-1185">Reference proteome</keyword>
<dbReference type="Gene3D" id="3.40.50.360">
    <property type="match status" value="1"/>
</dbReference>
<gene>
    <name evidence="3" type="ORF">HMPREF9233_00716</name>
</gene>
<sequence length="238" mass="25403">MTELSNDEARETFAESSPAVRSTEVTGGAALCVSPTCPENALIYFSRGGTSMWNDGEKLREPGNTTRLAAVLSQILNNDGIIGEIPVYRVFPKVPYPDDVAEAQNRNFAEQDSGELPPLANLPATALSHASEESTSSPQSLPDLSACEVLLLGFPIWGDAVPRVIDTFLQSSNIGDAFILPFCTWSMSPSHINIEGTLGMLAPEATIGVPLIIRGEDVDDENDTTTAHDWLASAGLVN</sequence>
<name>K9EHN8_9ACTO</name>
<dbReference type="PANTHER" id="PTHR39201:SF1">
    <property type="entry name" value="FLAVODOXIN-LIKE DOMAIN-CONTAINING PROTEIN"/>
    <property type="match status" value="1"/>
</dbReference>
<reference evidence="3 4" key="1">
    <citation type="submission" date="2012-09" db="EMBL/GenBank/DDBJ databases">
        <title>The Genome Sequence of Actinobaculum massiliae ACS-171-V-COL2.</title>
        <authorList>
            <consortium name="The Broad Institute Genome Sequencing Platform"/>
            <person name="Earl A."/>
            <person name="Ward D."/>
            <person name="Feldgarden M."/>
            <person name="Gevers D."/>
            <person name="Saerens B."/>
            <person name="Vaneechoutte M."/>
            <person name="Walker B."/>
            <person name="Young S.K."/>
            <person name="Zeng Q."/>
            <person name="Gargeya S."/>
            <person name="Fitzgerald M."/>
            <person name="Haas B."/>
            <person name="Abouelleil A."/>
            <person name="Alvarado L."/>
            <person name="Arachchi H.M."/>
            <person name="Berlin A."/>
            <person name="Chapman S.B."/>
            <person name="Goldberg J."/>
            <person name="Griggs A."/>
            <person name="Gujja S."/>
            <person name="Hansen M."/>
            <person name="Howarth C."/>
            <person name="Imamovic A."/>
            <person name="Larimer J."/>
            <person name="McCowen C."/>
            <person name="Montmayeur A."/>
            <person name="Murphy C."/>
            <person name="Neiman D."/>
            <person name="Pearson M."/>
            <person name="Priest M."/>
            <person name="Roberts A."/>
            <person name="Saif S."/>
            <person name="Shea T."/>
            <person name="Sisk P."/>
            <person name="Sykes S."/>
            <person name="Wortman J."/>
            <person name="Nusbaum C."/>
            <person name="Birren B."/>
        </authorList>
    </citation>
    <scope>NUCLEOTIDE SEQUENCE [LARGE SCALE GENOMIC DNA]</scope>
    <source>
        <strain evidence="4">ACS-171-V-Col2</strain>
    </source>
</reference>
<dbReference type="Pfam" id="PF12682">
    <property type="entry name" value="Flavodoxin_4"/>
    <property type="match status" value="1"/>
</dbReference>
<dbReference type="InterPro" id="IPR029039">
    <property type="entry name" value="Flavoprotein-like_sf"/>
</dbReference>